<comment type="cofactor">
    <cofactor evidence="2">
        <name>Mg(2+)</name>
        <dbReference type="ChEBI" id="CHEBI:18420"/>
    </cofactor>
    <text evidence="2">Binds 2 magnesium ions per subunit.</text>
</comment>
<evidence type="ECO:0000256" key="2">
    <source>
        <dbReference type="HAMAP-Rule" id="MF_01113"/>
    </source>
</evidence>
<reference evidence="4 5" key="1">
    <citation type="submission" date="2018-11" db="EMBL/GenBank/DDBJ databases">
        <title>Genome sequencing of Lachnoanaerobaculum sp. KCOM 2030 (= ChDC B114).</title>
        <authorList>
            <person name="Kook J.-K."/>
            <person name="Park S.-N."/>
            <person name="Lim Y.K."/>
        </authorList>
    </citation>
    <scope>NUCLEOTIDE SEQUENCE [LARGE SCALE GENOMIC DNA]</scope>
    <source>
        <strain evidence="4 5">KCOM 2030</strain>
    </source>
</reference>
<dbReference type="SUPFAM" id="SSF56672">
    <property type="entry name" value="DNA/RNA polymerases"/>
    <property type="match status" value="1"/>
</dbReference>
<proteinExistence type="inferred from homology"/>
<dbReference type="GO" id="GO:0005829">
    <property type="term" value="C:cytosol"/>
    <property type="evidence" value="ECO:0007669"/>
    <property type="project" value="TreeGrafter"/>
</dbReference>
<dbReference type="Gene3D" id="3.30.1490.100">
    <property type="entry name" value="DNA polymerase, Y-family, little finger domain"/>
    <property type="match status" value="1"/>
</dbReference>
<accession>A0A3P3QZQ1</accession>
<dbReference type="InterPro" id="IPR017961">
    <property type="entry name" value="DNA_pol_Y-fam_little_finger"/>
</dbReference>
<gene>
    <name evidence="2" type="primary">dinB</name>
    <name evidence="4" type="ORF">EHV10_01360</name>
</gene>
<dbReference type="InterPro" id="IPR001126">
    <property type="entry name" value="UmuC"/>
</dbReference>
<keyword evidence="2" id="KW-0239">DNA-directed DNA polymerase</keyword>
<feature type="active site" evidence="2">
    <location>
        <position position="107"/>
    </location>
</feature>
<dbReference type="GO" id="GO:0006261">
    <property type="term" value="P:DNA-templated DNA replication"/>
    <property type="evidence" value="ECO:0007669"/>
    <property type="project" value="UniProtKB-UniRule"/>
</dbReference>
<dbReference type="PANTHER" id="PTHR11076:SF33">
    <property type="entry name" value="DNA POLYMERASE KAPPA"/>
    <property type="match status" value="1"/>
</dbReference>
<keyword evidence="2" id="KW-0515">Mutator protein</keyword>
<dbReference type="Pfam" id="PF11799">
    <property type="entry name" value="IMS_C"/>
    <property type="match status" value="1"/>
</dbReference>
<dbReference type="EMBL" id="RRCO01000001">
    <property type="protein sequence ID" value="RRJ26706.1"/>
    <property type="molecule type" value="Genomic_DNA"/>
</dbReference>
<dbReference type="GO" id="GO:0006281">
    <property type="term" value="P:DNA repair"/>
    <property type="evidence" value="ECO:0007669"/>
    <property type="project" value="UniProtKB-UniRule"/>
</dbReference>
<organism evidence="4 5">
    <name type="scientific">Lachnoanaerobaculum gingivalis</name>
    <dbReference type="NCBI Taxonomy" id="2490855"/>
    <lineage>
        <taxon>Bacteria</taxon>
        <taxon>Bacillati</taxon>
        <taxon>Bacillota</taxon>
        <taxon>Clostridia</taxon>
        <taxon>Lachnospirales</taxon>
        <taxon>Lachnospiraceae</taxon>
        <taxon>Lachnoanaerobaculum</taxon>
    </lineage>
</organism>
<keyword evidence="2" id="KW-0963">Cytoplasm</keyword>
<keyword evidence="2 4" id="KW-0548">Nucleotidyltransferase</keyword>
<keyword evidence="2 4" id="KW-0808">Transferase</keyword>
<feature type="binding site" evidence="2">
    <location>
        <position position="11"/>
    </location>
    <ligand>
        <name>Mg(2+)</name>
        <dbReference type="ChEBI" id="CHEBI:18420"/>
    </ligand>
</feature>
<dbReference type="InterPro" id="IPR022880">
    <property type="entry name" value="DNApol_IV"/>
</dbReference>
<dbReference type="HAMAP" id="MF_01113">
    <property type="entry name" value="DNApol_IV"/>
    <property type="match status" value="1"/>
</dbReference>
<dbReference type="NCBIfam" id="NF002677">
    <property type="entry name" value="PRK02406.1"/>
    <property type="match status" value="1"/>
</dbReference>
<dbReference type="InterPro" id="IPR036775">
    <property type="entry name" value="DNA_pol_Y-fam_lit_finger_sf"/>
</dbReference>
<keyword evidence="2" id="KW-0227">DNA damage</keyword>
<keyword evidence="2" id="KW-0234">DNA repair</keyword>
<dbReference type="InterPro" id="IPR050116">
    <property type="entry name" value="DNA_polymerase-Y"/>
</dbReference>
<dbReference type="GO" id="GO:0003684">
    <property type="term" value="F:damaged DNA binding"/>
    <property type="evidence" value="ECO:0007669"/>
    <property type="project" value="InterPro"/>
</dbReference>
<keyword evidence="2" id="KW-0238">DNA-binding</keyword>
<dbReference type="Proteomes" id="UP000272490">
    <property type="component" value="Unassembled WGS sequence"/>
</dbReference>
<protein>
    <recommendedName>
        <fullName evidence="2">DNA polymerase IV</fullName>
        <shortName evidence="2">Pol IV</shortName>
        <ecNumber evidence="2">2.7.7.7</ecNumber>
    </recommendedName>
</protein>
<dbReference type="GO" id="GO:0009432">
    <property type="term" value="P:SOS response"/>
    <property type="evidence" value="ECO:0007669"/>
    <property type="project" value="TreeGrafter"/>
</dbReference>
<dbReference type="GO" id="GO:0000287">
    <property type="term" value="F:magnesium ion binding"/>
    <property type="evidence" value="ECO:0007669"/>
    <property type="project" value="UniProtKB-UniRule"/>
</dbReference>
<dbReference type="Gene3D" id="3.40.1170.60">
    <property type="match status" value="1"/>
</dbReference>
<dbReference type="Pfam" id="PF00817">
    <property type="entry name" value="IMS"/>
    <property type="match status" value="1"/>
</dbReference>
<dbReference type="GO" id="GO:0003887">
    <property type="term" value="F:DNA-directed DNA polymerase activity"/>
    <property type="evidence" value="ECO:0007669"/>
    <property type="project" value="UniProtKB-UniRule"/>
</dbReference>
<dbReference type="EC" id="2.7.7.7" evidence="2"/>
<keyword evidence="5" id="KW-1185">Reference proteome</keyword>
<keyword evidence="2" id="KW-0460">Magnesium</keyword>
<dbReference type="PANTHER" id="PTHR11076">
    <property type="entry name" value="DNA REPAIR POLYMERASE UMUC / TRANSFERASE FAMILY MEMBER"/>
    <property type="match status" value="1"/>
</dbReference>
<comment type="subunit">
    <text evidence="2">Monomer.</text>
</comment>
<feature type="domain" description="UmuC" evidence="3">
    <location>
        <begin position="7"/>
        <end position="189"/>
    </location>
</feature>
<sequence length="414" mass="47732">MLGGQIIIHVDMDAFYASVEMRDDKTLIDKPLIIGSMPNERGVVSTCNYEARKYGIRSGMNIKEAFKRCPKGVFMHPNFDKYIKVSNQLHEILESYTDRAEYIALDEGYIDLTGKVNSWEQARKIGHEIKKRVREELSLTCSVGLAYSKTAAKTASEEKKPDGYFEIPSREDFVTLVLDRNVKSLYTVGEKTAKKLHLYGIDTVRDLQNKSNEVKIFMGKQGEYLVDLAFGFDDRKVTPYREEDTKSISKEFTFQKDVSSFKLLDDVLFILSFRVAGRAKRLGLYGEGVSLKITYSNMKSITRSMIISESTNDAYTIYENASKLLKNVSKGEVRLVGTGLYHLREEDGRQLSFADIFSTQKDMIKEKIQSKWQKMSMYYKIDFDEIKDMQNSIKVYDYIEQMREVMVSMQKYNS</sequence>
<comment type="caution">
    <text evidence="4">The sequence shown here is derived from an EMBL/GenBank/DDBJ whole genome shotgun (WGS) entry which is preliminary data.</text>
</comment>
<dbReference type="OrthoDB" id="9808813at2"/>
<keyword evidence="2" id="KW-0479">Metal-binding</keyword>
<feature type="binding site" evidence="2">
    <location>
        <position position="106"/>
    </location>
    <ligand>
        <name>Mg(2+)</name>
        <dbReference type="ChEBI" id="CHEBI:18420"/>
    </ligand>
</feature>
<dbReference type="InterPro" id="IPR043128">
    <property type="entry name" value="Rev_trsase/Diguanyl_cyclase"/>
</dbReference>
<name>A0A3P3QZQ1_9FIRM</name>
<comment type="subcellular location">
    <subcellularLocation>
        <location evidence="2">Cytoplasm</location>
    </subcellularLocation>
</comment>
<dbReference type="Gene3D" id="1.10.150.20">
    <property type="entry name" value="5' to 3' exonuclease, C-terminal subdomain"/>
    <property type="match status" value="1"/>
</dbReference>
<dbReference type="AlphaFoldDB" id="A0A3P3QZQ1"/>
<dbReference type="CDD" id="cd03586">
    <property type="entry name" value="PolY_Pol_IV_kappa"/>
    <property type="match status" value="1"/>
</dbReference>
<comment type="catalytic activity">
    <reaction evidence="2">
        <text>DNA(n) + a 2'-deoxyribonucleoside 5'-triphosphate = DNA(n+1) + diphosphate</text>
        <dbReference type="Rhea" id="RHEA:22508"/>
        <dbReference type="Rhea" id="RHEA-COMP:17339"/>
        <dbReference type="Rhea" id="RHEA-COMP:17340"/>
        <dbReference type="ChEBI" id="CHEBI:33019"/>
        <dbReference type="ChEBI" id="CHEBI:61560"/>
        <dbReference type="ChEBI" id="CHEBI:173112"/>
        <dbReference type="EC" id="2.7.7.7"/>
    </reaction>
</comment>
<dbReference type="RefSeq" id="WP_128673079.1">
    <property type="nucleotide sequence ID" value="NZ_RRCO01000001.1"/>
</dbReference>
<keyword evidence="2" id="KW-0235">DNA replication</keyword>
<comment type="similarity">
    <text evidence="1 2">Belongs to the DNA polymerase type-Y family.</text>
</comment>
<dbReference type="Gene3D" id="3.30.70.270">
    <property type="match status" value="1"/>
</dbReference>
<dbReference type="GO" id="GO:0042276">
    <property type="term" value="P:error-prone translesion synthesis"/>
    <property type="evidence" value="ECO:0007669"/>
    <property type="project" value="TreeGrafter"/>
</dbReference>
<dbReference type="InterPro" id="IPR043502">
    <property type="entry name" value="DNA/RNA_pol_sf"/>
</dbReference>
<evidence type="ECO:0000313" key="4">
    <source>
        <dbReference type="EMBL" id="RRJ26706.1"/>
    </source>
</evidence>
<comment type="function">
    <text evidence="2">Poorly processive, error-prone DNA polymerase involved in untargeted mutagenesis. Copies undamaged DNA at stalled replication forks, which arise in vivo from mismatched or misaligned primer ends. These misaligned primers can be extended by PolIV. Exhibits no 3'-5' exonuclease (proofreading) activity. May be involved in translesional synthesis, in conjunction with the beta clamp from PolIII.</text>
</comment>
<feature type="site" description="Substrate discrimination" evidence="2">
    <location>
        <position position="16"/>
    </location>
</feature>
<dbReference type="SUPFAM" id="SSF100879">
    <property type="entry name" value="Lesion bypass DNA polymerase (Y-family), little finger domain"/>
    <property type="match status" value="1"/>
</dbReference>
<dbReference type="PROSITE" id="PS50173">
    <property type="entry name" value="UMUC"/>
    <property type="match status" value="1"/>
</dbReference>
<evidence type="ECO:0000256" key="1">
    <source>
        <dbReference type="ARBA" id="ARBA00010945"/>
    </source>
</evidence>
<evidence type="ECO:0000259" key="3">
    <source>
        <dbReference type="PROSITE" id="PS50173"/>
    </source>
</evidence>
<evidence type="ECO:0000313" key="5">
    <source>
        <dbReference type="Proteomes" id="UP000272490"/>
    </source>
</evidence>